<dbReference type="AlphaFoldDB" id="A0A834S2T6"/>
<protein>
    <submittedName>
        <fullName evidence="1">Uncharacterized protein</fullName>
    </submittedName>
</protein>
<dbReference type="GeneID" id="90955809"/>
<accession>A0A834S2T6</accession>
<evidence type="ECO:0000313" key="2">
    <source>
        <dbReference type="Proteomes" id="UP000245464"/>
    </source>
</evidence>
<gene>
    <name evidence="1" type="ORF">PtrM4_074870</name>
</gene>
<dbReference type="EMBL" id="NQIK02000003">
    <property type="protein sequence ID" value="KAF7572582.1"/>
    <property type="molecule type" value="Genomic_DNA"/>
</dbReference>
<sequence length="71" mass="7711">MVLSIFKSLRAHKSGLFTTSSGYIGSGRSRISRGDIVVILFGCILPLVLRPQDYGTYTIVGAVFVDRIMCG</sequence>
<dbReference type="Proteomes" id="UP000245464">
    <property type="component" value="Chromosome 3"/>
</dbReference>
<proteinExistence type="predicted"/>
<name>A0A834S2T6_9PLEO</name>
<comment type="caution">
    <text evidence="1">The sequence shown here is derived from an EMBL/GenBank/DDBJ whole genome shotgun (WGS) entry which is preliminary data.</text>
</comment>
<evidence type="ECO:0000313" key="1">
    <source>
        <dbReference type="EMBL" id="KAF7572582.1"/>
    </source>
</evidence>
<dbReference type="KEGG" id="ptrr:90955809"/>
<dbReference type="Pfam" id="PF26639">
    <property type="entry name" value="Het-6_barrel"/>
    <property type="match status" value="1"/>
</dbReference>
<reference evidence="1" key="1">
    <citation type="journal article" date="2018" name="BMC Genomics">
        <title>Comparative genomics of the wheat fungal pathogen Pyrenophora tritici-repentis reveals chromosomal variations and genome plasticity.</title>
        <authorList>
            <person name="Moolhuijzen P."/>
            <person name="See P.T."/>
            <person name="Hane J.K."/>
            <person name="Shi G."/>
            <person name="Liu Z."/>
            <person name="Oliver R.P."/>
            <person name="Moffat C.S."/>
        </authorList>
    </citation>
    <scope>NUCLEOTIDE SEQUENCE [LARGE SCALE GENOMIC DNA]</scope>
    <source>
        <strain evidence="1">M4</strain>
    </source>
</reference>
<dbReference type="RefSeq" id="XP_065963102.1">
    <property type="nucleotide sequence ID" value="XM_066106164.1"/>
</dbReference>
<organism evidence="1 2">
    <name type="scientific">Pyrenophora tritici-repentis</name>
    <dbReference type="NCBI Taxonomy" id="45151"/>
    <lineage>
        <taxon>Eukaryota</taxon>
        <taxon>Fungi</taxon>
        <taxon>Dikarya</taxon>
        <taxon>Ascomycota</taxon>
        <taxon>Pezizomycotina</taxon>
        <taxon>Dothideomycetes</taxon>
        <taxon>Pleosporomycetidae</taxon>
        <taxon>Pleosporales</taxon>
        <taxon>Pleosporineae</taxon>
        <taxon>Pleosporaceae</taxon>
        <taxon>Pyrenophora</taxon>
    </lineage>
</organism>